<proteinExistence type="predicted"/>
<accession>A0A8S4F8V2</accession>
<sequence length="87" mass="10078">MLLPLLLGNPTHRTKKQLWRPSKAEVKDGFITHVLRPMDVQDAIAHRRDFGHTLRPWMLTPILNAAVGSPEEHYTDLNCRVRNTVER</sequence>
<name>A0A8S4F8V2_PLUXY</name>
<dbReference type="AlphaFoldDB" id="A0A8S4F8V2"/>
<evidence type="ECO:0000313" key="2">
    <source>
        <dbReference type="Proteomes" id="UP000653454"/>
    </source>
</evidence>
<organism evidence="1 2">
    <name type="scientific">Plutella xylostella</name>
    <name type="common">Diamondback moth</name>
    <name type="synonym">Plutella maculipennis</name>
    <dbReference type="NCBI Taxonomy" id="51655"/>
    <lineage>
        <taxon>Eukaryota</taxon>
        <taxon>Metazoa</taxon>
        <taxon>Ecdysozoa</taxon>
        <taxon>Arthropoda</taxon>
        <taxon>Hexapoda</taxon>
        <taxon>Insecta</taxon>
        <taxon>Pterygota</taxon>
        <taxon>Neoptera</taxon>
        <taxon>Endopterygota</taxon>
        <taxon>Lepidoptera</taxon>
        <taxon>Glossata</taxon>
        <taxon>Ditrysia</taxon>
        <taxon>Yponomeutoidea</taxon>
        <taxon>Plutellidae</taxon>
        <taxon>Plutella</taxon>
    </lineage>
</organism>
<reference evidence="1" key="1">
    <citation type="submission" date="2020-11" db="EMBL/GenBank/DDBJ databases">
        <authorList>
            <person name="Whiteford S."/>
        </authorList>
    </citation>
    <scope>NUCLEOTIDE SEQUENCE</scope>
</reference>
<dbReference type="EMBL" id="CAJHNJ030000030">
    <property type="protein sequence ID" value="CAG9124723.1"/>
    <property type="molecule type" value="Genomic_DNA"/>
</dbReference>
<protein>
    <submittedName>
        <fullName evidence="1">(diamondback moth) hypothetical protein</fullName>
    </submittedName>
</protein>
<comment type="caution">
    <text evidence="1">The sequence shown here is derived from an EMBL/GenBank/DDBJ whole genome shotgun (WGS) entry which is preliminary data.</text>
</comment>
<evidence type="ECO:0000313" key="1">
    <source>
        <dbReference type="EMBL" id="CAG9124723.1"/>
    </source>
</evidence>
<dbReference type="Proteomes" id="UP000653454">
    <property type="component" value="Unassembled WGS sequence"/>
</dbReference>
<gene>
    <name evidence="1" type="ORF">PLXY2_LOCUS8177</name>
</gene>
<keyword evidence="2" id="KW-1185">Reference proteome</keyword>